<evidence type="ECO:0000256" key="2">
    <source>
        <dbReference type="ARBA" id="ARBA00022475"/>
    </source>
</evidence>
<feature type="transmembrane region" description="Helical" evidence="6">
    <location>
        <begin position="40"/>
        <end position="65"/>
    </location>
</feature>
<feature type="transmembrane region" description="Helical" evidence="6">
    <location>
        <begin position="6"/>
        <end position="28"/>
    </location>
</feature>
<evidence type="ECO:0000256" key="3">
    <source>
        <dbReference type="ARBA" id="ARBA00022692"/>
    </source>
</evidence>
<feature type="transmembrane region" description="Helical" evidence="6">
    <location>
        <begin position="148"/>
        <end position="173"/>
    </location>
</feature>
<keyword evidence="8" id="KW-1185">Reference proteome</keyword>
<evidence type="ECO:0008006" key="9">
    <source>
        <dbReference type="Google" id="ProtNLM"/>
    </source>
</evidence>
<accession>A4BCI6</accession>
<dbReference type="GO" id="GO:0015171">
    <property type="term" value="F:amino acid transmembrane transporter activity"/>
    <property type="evidence" value="ECO:0007669"/>
    <property type="project" value="TreeGrafter"/>
</dbReference>
<dbReference type="AlphaFoldDB" id="A4BCI6"/>
<dbReference type="STRING" id="314283.MED297_13552"/>
<sequence length="206" mass="21864">MTFEAAFSFFIIVFIFGVTPGPGVFAIIARALSTGGRSCWLLAFGMVVSDILYLIAACFGLAVIAQEWGEVFLLIRVVGAAYLAYLGWKMWTAPVSSSALDGPTGSRGAVLAFIQGFTISASNPKVILFYIAFLPTFLDVQRLSGGDILLVSVLTLISLMMGLMLIATLAASARTFFETPRKARLLNKGAGSIMLGAAGFLLLKSS</sequence>
<evidence type="ECO:0000313" key="7">
    <source>
        <dbReference type="EMBL" id="EAR10252.1"/>
    </source>
</evidence>
<keyword evidence="4 6" id="KW-1133">Transmembrane helix</keyword>
<dbReference type="GO" id="GO:0005886">
    <property type="term" value="C:plasma membrane"/>
    <property type="evidence" value="ECO:0007669"/>
    <property type="project" value="UniProtKB-SubCell"/>
</dbReference>
<proteinExistence type="predicted"/>
<keyword evidence="2" id="KW-1003">Cell membrane</keyword>
<organism evidence="7 8">
    <name type="scientific">Reinekea blandensis MED297</name>
    <dbReference type="NCBI Taxonomy" id="314283"/>
    <lineage>
        <taxon>Bacteria</taxon>
        <taxon>Pseudomonadati</taxon>
        <taxon>Pseudomonadota</taxon>
        <taxon>Gammaproteobacteria</taxon>
        <taxon>Oceanospirillales</taxon>
        <taxon>Saccharospirillaceae</taxon>
        <taxon>Reinekea</taxon>
    </lineage>
</organism>
<dbReference type="EMBL" id="AAOE01000005">
    <property type="protein sequence ID" value="EAR10252.1"/>
    <property type="molecule type" value="Genomic_DNA"/>
</dbReference>
<evidence type="ECO:0000256" key="4">
    <source>
        <dbReference type="ARBA" id="ARBA00022989"/>
    </source>
</evidence>
<dbReference type="RefSeq" id="WP_008042612.1">
    <property type="nucleotide sequence ID" value="NZ_CH724149.1"/>
</dbReference>
<evidence type="ECO:0000256" key="6">
    <source>
        <dbReference type="SAM" id="Phobius"/>
    </source>
</evidence>
<feature type="transmembrane region" description="Helical" evidence="6">
    <location>
        <begin position="185"/>
        <end position="203"/>
    </location>
</feature>
<evidence type="ECO:0000313" key="8">
    <source>
        <dbReference type="Proteomes" id="UP000005953"/>
    </source>
</evidence>
<dbReference type="InterPro" id="IPR001123">
    <property type="entry name" value="LeuE-type"/>
</dbReference>
<dbReference type="HOGENOM" id="CLU_079569_2_2_6"/>
<evidence type="ECO:0000256" key="1">
    <source>
        <dbReference type="ARBA" id="ARBA00004651"/>
    </source>
</evidence>
<dbReference type="Pfam" id="PF01810">
    <property type="entry name" value="LysE"/>
    <property type="match status" value="1"/>
</dbReference>
<dbReference type="Proteomes" id="UP000005953">
    <property type="component" value="Unassembled WGS sequence"/>
</dbReference>
<comment type="caution">
    <text evidence="7">The sequence shown here is derived from an EMBL/GenBank/DDBJ whole genome shotgun (WGS) entry which is preliminary data.</text>
</comment>
<comment type="subcellular location">
    <subcellularLocation>
        <location evidence="1">Cell membrane</location>
        <topology evidence="1">Multi-pass membrane protein</topology>
    </subcellularLocation>
</comment>
<dbReference type="OrthoDB" id="9804822at2"/>
<reference evidence="7 8" key="1">
    <citation type="submission" date="2006-02" db="EMBL/GenBank/DDBJ databases">
        <authorList>
            <person name="Pinhassi J."/>
            <person name="Pedros-Alio C."/>
            <person name="Ferriera S."/>
            <person name="Johnson J."/>
            <person name="Kravitz S."/>
            <person name="Halpern A."/>
            <person name="Remington K."/>
            <person name="Beeson K."/>
            <person name="Tran B."/>
            <person name="Rogers Y.-H."/>
            <person name="Friedman R."/>
            <person name="Venter J.C."/>
        </authorList>
    </citation>
    <scope>NUCLEOTIDE SEQUENCE [LARGE SCALE GENOMIC DNA]</scope>
    <source>
        <strain evidence="7 8">MED297</strain>
    </source>
</reference>
<dbReference type="PANTHER" id="PTHR30086">
    <property type="entry name" value="ARGININE EXPORTER PROTEIN ARGO"/>
    <property type="match status" value="1"/>
</dbReference>
<gene>
    <name evidence="7" type="ORF">MED297_13552</name>
</gene>
<dbReference type="PANTHER" id="PTHR30086:SF20">
    <property type="entry name" value="ARGININE EXPORTER PROTEIN ARGO-RELATED"/>
    <property type="match status" value="1"/>
</dbReference>
<dbReference type="PIRSF" id="PIRSF006324">
    <property type="entry name" value="LeuE"/>
    <property type="match status" value="1"/>
</dbReference>
<evidence type="ECO:0000256" key="5">
    <source>
        <dbReference type="ARBA" id="ARBA00023136"/>
    </source>
</evidence>
<feature type="transmembrane region" description="Helical" evidence="6">
    <location>
        <begin position="109"/>
        <end position="133"/>
    </location>
</feature>
<feature type="transmembrane region" description="Helical" evidence="6">
    <location>
        <begin position="71"/>
        <end position="88"/>
    </location>
</feature>
<keyword evidence="3 6" id="KW-0812">Transmembrane</keyword>
<protein>
    <recommendedName>
        <fullName evidence="9">Threonine efflux protein</fullName>
    </recommendedName>
</protein>
<name>A4BCI6_9GAMM</name>
<keyword evidence="5 6" id="KW-0472">Membrane</keyword>